<dbReference type="AlphaFoldDB" id="A0A6C0H353"/>
<reference evidence="1" key="1">
    <citation type="journal article" date="2020" name="Nature">
        <title>Giant virus diversity and host interactions through global metagenomics.</title>
        <authorList>
            <person name="Schulz F."/>
            <person name="Roux S."/>
            <person name="Paez-Espino D."/>
            <person name="Jungbluth S."/>
            <person name="Walsh D.A."/>
            <person name="Denef V.J."/>
            <person name="McMahon K.D."/>
            <person name="Konstantinidis K.T."/>
            <person name="Eloe-Fadrosh E.A."/>
            <person name="Kyrpides N.C."/>
            <person name="Woyke T."/>
        </authorList>
    </citation>
    <scope>NUCLEOTIDE SEQUENCE</scope>
    <source>
        <strain evidence="1">GVMAG-M-3300023179-62</strain>
    </source>
</reference>
<organism evidence="1">
    <name type="scientific">viral metagenome</name>
    <dbReference type="NCBI Taxonomy" id="1070528"/>
    <lineage>
        <taxon>unclassified sequences</taxon>
        <taxon>metagenomes</taxon>
        <taxon>organismal metagenomes</taxon>
    </lineage>
</organism>
<evidence type="ECO:0000313" key="1">
    <source>
        <dbReference type="EMBL" id="QHT74810.1"/>
    </source>
</evidence>
<proteinExistence type="predicted"/>
<protein>
    <submittedName>
        <fullName evidence="1">Uncharacterized protein</fullName>
    </submittedName>
</protein>
<dbReference type="EMBL" id="MN739858">
    <property type="protein sequence ID" value="QHT74810.1"/>
    <property type="molecule type" value="Genomic_DNA"/>
</dbReference>
<name>A0A6C0H353_9ZZZZ</name>
<sequence length="104" mass="12151">MDKSYVLEVVRFVPKEDGENMNSVHVGYMNVKFNTKKDACDYYGKCNPHLRALNAYKDYKSDWDPKTQLLYIVRRYYGLFASIAPFPGLELPFNGNMYIFKSNS</sequence>
<accession>A0A6C0H353</accession>